<dbReference type="InterPro" id="IPR052603">
    <property type="entry name" value="EFCB6"/>
</dbReference>
<dbReference type="Pfam" id="PF13499">
    <property type="entry name" value="EF-hand_7"/>
    <property type="match status" value="1"/>
</dbReference>
<evidence type="ECO:0000313" key="4">
    <source>
        <dbReference type="EMBL" id="GFR87562.1"/>
    </source>
</evidence>
<feature type="compositionally biased region" description="Basic and acidic residues" evidence="2">
    <location>
        <begin position="83"/>
        <end position="103"/>
    </location>
</feature>
<evidence type="ECO:0000256" key="2">
    <source>
        <dbReference type="SAM" id="MobiDB-lite"/>
    </source>
</evidence>
<dbReference type="EMBL" id="BMAT01012187">
    <property type="protein sequence ID" value="GFR87562.1"/>
    <property type="molecule type" value="Genomic_DNA"/>
</dbReference>
<feature type="domain" description="EF-hand" evidence="3">
    <location>
        <begin position="725"/>
        <end position="757"/>
    </location>
</feature>
<dbReference type="PROSITE" id="PS00018">
    <property type="entry name" value="EF_HAND_1"/>
    <property type="match status" value="1"/>
</dbReference>
<dbReference type="GO" id="GO:0005509">
    <property type="term" value="F:calcium ion binding"/>
    <property type="evidence" value="ECO:0007669"/>
    <property type="project" value="InterPro"/>
</dbReference>
<proteinExistence type="predicted"/>
<dbReference type="PANTHER" id="PTHR20875">
    <property type="entry name" value="EF-HAND CALCIUM-BINDING DOMAIN-CONTAINING PROTEIN 6-RELATED"/>
    <property type="match status" value="1"/>
</dbReference>
<protein>
    <submittedName>
        <fullName evidence="4">EF-hand calcium-binding domain-containing protein 6</fullName>
    </submittedName>
</protein>
<dbReference type="Proteomes" id="UP000762676">
    <property type="component" value="Unassembled WGS sequence"/>
</dbReference>
<evidence type="ECO:0000259" key="3">
    <source>
        <dbReference type="PROSITE" id="PS50222"/>
    </source>
</evidence>
<name>A0AAV4GP66_9GAST</name>
<feature type="domain" description="EF-hand" evidence="3">
    <location>
        <begin position="174"/>
        <end position="209"/>
    </location>
</feature>
<dbReference type="InterPro" id="IPR011992">
    <property type="entry name" value="EF-hand-dom_pair"/>
</dbReference>
<comment type="caution">
    <text evidence="4">The sequence shown here is derived from an EMBL/GenBank/DDBJ whole genome shotgun (WGS) entry which is preliminary data.</text>
</comment>
<organism evidence="4 5">
    <name type="scientific">Elysia marginata</name>
    <dbReference type="NCBI Taxonomy" id="1093978"/>
    <lineage>
        <taxon>Eukaryota</taxon>
        <taxon>Metazoa</taxon>
        <taxon>Spiralia</taxon>
        <taxon>Lophotrochozoa</taxon>
        <taxon>Mollusca</taxon>
        <taxon>Gastropoda</taxon>
        <taxon>Heterobranchia</taxon>
        <taxon>Euthyneura</taxon>
        <taxon>Panpulmonata</taxon>
        <taxon>Sacoglossa</taxon>
        <taxon>Placobranchoidea</taxon>
        <taxon>Plakobranchidae</taxon>
        <taxon>Elysia</taxon>
    </lineage>
</organism>
<reference evidence="4 5" key="1">
    <citation type="journal article" date="2021" name="Elife">
        <title>Chloroplast acquisition without the gene transfer in kleptoplastic sea slugs, Plakobranchus ocellatus.</title>
        <authorList>
            <person name="Maeda T."/>
            <person name="Takahashi S."/>
            <person name="Yoshida T."/>
            <person name="Shimamura S."/>
            <person name="Takaki Y."/>
            <person name="Nagai Y."/>
            <person name="Toyoda A."/>
            <person name="Suzuki Y."/>
            <person name="Arimoto A."/>
            <person name="Ishii H."/>
            <person name="Satoh N."/>
            <person name="Nishiyama T."/>
            <person name="Hasebe M."/>
            <person name="Maruyama T."/>
            <person name="Minagawa J."/>
            <person name="Obokata J."/>
            <person name="Shigenobu S."/>
        </authorList>
    </citation>
    <scope>NUCLEOTIDE SEQUENCE [LARGE SCALE GENOMIC DNA]</scope>
</reference>
<sequence>MWRRGLKVDSATMDPTGLGFVSSLDRSAFSHTERFRAVEDLTHTTKVSRSQTGPVTVSKVDTVEICGNRAEVISQQGQLRSGPPRDDHRGTVSRSTKEKRKEVQEEETTTTTTTTTRKKTTTTTTKTKTTTENGGGRLVDDDKLAGHVRALISSKRAAPEFDSLLDNLNYKLEDTYRNLQSAFRLFDFMGDGYVAKIDFRRVLKEFGFDIPAVDLDAFLGRAGISVVQGLVNYKQFLYKFQSRGSSSVFNKCLLRDSDDFNQGGQRIETEEMLRAENMESGVSSFFHADYVKLLNMLKQKDKRNTGTVPASELRSAVNAVLKTNMSDAQFGELLARLTVSADFNNNSKSVGGPAIQYKSLLDLLNSEPERWNQRKDGHWTVLKYQLGDVAPASPVLRLQEKAKTWMAPPPERYKEANSRVVEIRKELTKLFTDRFHTFDKNFKDMDRRKSGYMSKWQFGALVKLCGITLSVKDLDFLWATLDTAADNTLSYVTLVKTFTGTNQQQQQQQQQKTYSNQARPVSASLLRQGITGSKAFPTGEEKATHVVTVEQPHVIPGSAKEGRLVELLKKIRDDVLEHWEEMYSQFLRLDRDGHASIAVQDMKDIMYKMKLPLSGPQRTELCNMFDLRANGWFHYVSFLQAIKKHTPGEHISPCVFDIHTKRLHRKAGPTSQALTVFDFLLELKNLLLKKHKTLRSSFKVFDQNRSGYIEETELRSSLSQLGYALSDQDFLDVLQVLDGSQAQRISFDDFKTVLLTL</sequence>
<dbReference type="InterPro" id="IPR018247">
    <property type="entry name" value="EF_Hand_1_Ca_BS"/>
</dbReference>
<dbReference type="InterPro" id="IPR002048">
    <property type="entry name" value="EF_hand_dom"/>
</dbReference>
<dbReference type="SMART" id="SM00054">
    <property type="entry name" value="EFh"/>
    <property type="match status" value="6"/>
</dbReference>
<dbReference type="PANTHER" id="PTHR20875:SF0">
    <property type="entry name" value="GH12158P"/>
    <property type="match status" value="1"/>
</dbReference>
<gene>
    <name evidence="4" type="ORF">ElyMa_006079900</name>
</gene>
<dbReference type="PROSITE" id="PS50222">
    <property type="entry name" value="EF_HAND_2"/>
    <property type="match status" value="3"/>
</dbReference>
<keyword evidence="1" id="KW-0106">Calcium</keyword>
<evidence type="ECO:0000256" key="1">
    <source>
        <dbReference type="ARBA" id="ARBA00022837"/>
    </source>
</evidence>
<feature type="compositionally biased region" description="Low complexity" evidence="2">
    <location>
        <begin position="109"/>
        <end position="132"/>
    </location>
</feature>
<keyword evidence="5" id="KW-1185">Reference proteome</keyword>
<feature type="domain" description="EF-hand" evidence="3">
    <location>
        <begin position="689"/>
        <end position="724"/>
    </location>
</feature>
<dbReference type="Gene3D" id="1.10.238.10">
    <property type="entry name" value="EF-hand"/>
    <property type="match status" value="4"/>
</dbReference>
<accession>A0AAV4GP66</accession>
<feature type="region of interest" description="Disordered" evidence="2">
    <location>
        <begin position="73"/>
        <end position="138"/>
    </location>
</feature>
<evidence type="ECO:0000313" key="5">
    <source>
        <dbReference type="Proteomes" id="UP000762676"/>
    </source>
</evidence>
<dbReference type="AlphaFoldDB" id="A0AAV4GP66"/>
<dbReference type="SUPFAM" id="SSF47473">
    <property type="entry name" value="EF-hand"/>
    <property type="match status" value="3"/>
</dbReference>